<dbReference type="InterPro" id="IPR013087">
    <property type="entry name" value="Znf_C2H2_type"/>
</dbReference>
<reference evidence="10" key="1">
    <citation type="submission" date="2024-04" db="EMBL/GenBank/DDBJ databases">
        <authorList>
            <consortium name="Molecular Ecology Group"/>
        </authorList>
    </citation>
    <scope>NUCLEOTIDE SEQUENCE</scope>
</reference>
<feature type="compositionally biased region" description="Basic and acidic residues" evidence="8">
    <location>
        <begin position="1203"/>
        <end position="1222"/>
    </location>
</feature>
<evidence type="ECO:0000313" key="10">
    <source>
        <dbReference type="EMBL" id="CAL1677912.1"/>
    </source>
</evidence>
<keyword evidence="4 7" id="KW-0863">Zinc-finger</keyword>
<feature type="region of interest" description="Disordered" evidence="8">
    <location>
        <begin position="1198"/>
        <end position="1274"/>
    </location>
</feature>
<keyword evidence="6" id="KW-0539">Nucleus</keyword>
<feature type="domain" description="C2H2-type" evidence="9">
    <location>
        <begin position="1544"/>
        <end position="1572"/>
    </location>
</feature>
<proteinExistence type="predicted"/>
<dbReference type="InterPro" id="IPR036236">
    <property type="entry name" value="Znf_C2H2_sf"/>
</dbReference>
<dbReference type="PROSITE" id="PS00028">
    <property type="entry name" value="ZINC_FINGER_C2H2_1"/>
    <property type="match status" value="4"/>
</dbReference>
<dbReference type="SMART" id="SM00355">
    <property type="entry name" value="ZnF_C2H2"/>
    <property type="match status" value="10"/>
</dbReference>
<comment type="subcellular location">
    <subcellularLocation>
        <location evidence="1">Nucleus</location>
    </subcellularLocation>
</comment>
<feature type="compositionally biased region" description="Polar residues" evidence="8">
    <location>
        <begin position="489"/>
        <end position="501"/>
    </location>
</feature>
<name>A0AAV2NDY4_9HYME</name>
<dbReference type="PROSITE" id="PS50157">
    <property type="entry name" value="ZINC_FINGER_C2H2_2"/>
    <property type="match status" value="3"/>
</dbReference>
<dbReference type="Gene3D" id="3.30.160.60">
    <property type="entry name" value="Classic Zinc Finger"/>
    <property type="match status" value="2"/>
</dbReference>
<evidence type="ECO:0000256" key="6">
    <source>
        <dbReference type="ARBA" id="ARBA00023242"/>
    </source>
</evidence>
<dbReference type="SUPFAM" id="SSF57667">
    <property type="entry name" value="beta-beta-alpha zinc fingers"/>
    <property type="match status" value="2"/>
</dbReference>
<feature type="region of interest" description="Disordered" evidence="8">
    <location>
        <begin position="1637"/>
        <end position="1668"/>
    </location>
</feature>
<dbReference type="GO" id="GO:0005634">
    <property type="term" value="C:nucleus"/>
    <property type="evidence" value="ECO:0007669"/>
    <property type="project" value="UniProtKB-SubCell"/>
</dbReference>
<keyword evidence="2" id="KW-0479">Metal-binding</keyword>
<evidence type="ECO:0000259" key="9">
    <source>
        <dbReference type="PROSITE" id="PS50157"/>
    </source>
</evidence>
<keyword evidence="5" id="KW-0862">Zinc</keyword>
<dbReference type="Proteomes" id="UP001497644">
    <property type="component" value="Chromosome 13"/>
</dbReference>
<feature type="compositionally biased region" description="Basic and acidic residues" evidence="8">
    <location>
        <begin position="1238"/>
        <end position="1271"/>
    </location>
</feature>
<feature type="domain" description="C2H2-type" evidence="9">
    <location>
        <begin position="934"/>
        <end position="964"/>
    </location>
</feature>
<dbReference type="EMBL" id="OZ034836">
    <property type="protein sequence ID" value="CAL1677912.1"/>
    <property type="molecule type" value="Genomic_DNA"/>
</dbReference>
<evidence type="ECO:0000256" key="4">
    <source>
        <dbReference type="ARBA" id="ARBA00022771"/>
    </source>
</evidence>
<gene>
    <name evidence="10" type="ORF">LPLAT_LOCUS3847</name>
</gene>
<dbReference type="GO" id="GO:0008270">
    <property type="term" value="F:zinc ion binding"/>
    <property type="evidence" value="ECO:0007669"/>
    <property type="project" value="UniProtKB-KW"/>
</dbReference>
<feature type="domain" description="C2H2-type" evidence="9">
    <location>
        <begin position="995"/>
        <end position="1018"/>
    </location>
</feature>
<evidence type="ECO:0000313" key="11">
    <source>
        <dbReference type="Proteomes" id="UP001497644"/>
    </source>
</evidence>
<accession>A0AAV2NDY4</accession>
<sequence>MESSVTTSVCSVKTTDVGFDSKCTYDIKPKLRKNRRIENRWGVMYQVAVEDAVFGKKYSPYMPTEPPASLSEEIMESDPLYVCKQCKDCFRFQSSFEDHNKRRSWILGLWCHNCFITVCTHVTATGSACPICIKKDSDKRSYLRIRGLTKNQKLGVIKVFYNQCQLFEHVKMHGLSTVDMGDLMLMPLPANMYENDWSPEVEIVCEALMERTFLSRVHIMDWLKIYNLEDNWWKLLNGKSNNNVISKVVEGYQGRQLFKTFKKSTVNEFTDLSFSDSLEFTDNSIKDKDGNSYSANKMADRNISENEDNPCMSTDIAFVDCGPVSQYFEPESVNYVPRRRVTVVTKSAHNNIKGLTDMTKINNKKKIATCKDFCSLKTDMSSENTTTVKADKSPNKNFVRQSKVQQCKIAEPFVKKVAKDSISKPIIETDINKILNNPVKIPISGKKVLPKILPKINSNHLEQGQTSNSNSKILPKILPKTKSDHLEQGQASNSNSKILSVQSSQNAGKKIILSKTNSDHLKQGLQTSITNNNSKILNVQSSENTDITSIIDQLSSHLISNKKLVVIGQDSNNVACDKNEVSTEKRSSTLVLDNSEDTDNMSSQKKVCNSVNIKKQEKILIKNGKKYLIKHQNNVTKENPSILPIVNSTTKVIKQLASEHNTSMSTSINSSKAENISVEQVAPFSNDIFILTPSPSPSESSSSSGWIGDSYIKKTAITSKLRNAPPQIITVQSASGIIQKKYLFETISLNEKNGDVYMNIKIVDRISKEGFRDTCEVIPKYREQMINEFHQLHSLELKERINHLQLVSEEMRKVLDFLSSNVLWEKSRSINTLQCLLEKCLHKCNQDITDNKDDDVILNEWESKISKITDLHKCISCNKLIKPKSYIPGFSRLSKNDNIYCSCYKLVCHECLSYQDTLSRFTAHQNYHKNCKPYVCPNCDSKFTSVRSLEVHTWTVCFHTLKKFILSCKICEIDGFRDMESITRHIVIMHSTTKIACEECGKVLSSYSEYVKHSTETHPSMLNPNPIRLVKCRLGNVIIRFENFMSYADMHPAIQKKIWFKCPFCHLITVENRHTTAILNDHLRNKHLHRLSEILSKEALLDIFGTDFVKADVNEVSETSVDMFTDEAAKHTIIPRIVNARTISSEIFEHGTEDEVPLWKYDDSNVAWSRIEIKPSAIENVDDGQKITSMPKILNVKSMSDLKSSKPKEAVTKTSTEAKEKPNSQSPQAEIIIDEKDDPLAGKDTKKMKLNDSKSDNKEETGKTKEPDKINNESIVSTDINNVRVNSPIESCKGILDSEFTSKTSIDGRIKVVDIREICKPNIEPFVAVEPNGTPTKDENTSYMTSIPQPPPLAKIPQHLLESMEVYKPDDGSKNVARTKKFLARRMNDKTKGRIAIHGTTDTQEVNVDYLCHLCGEQINTSTSVVKAHFHEKHSDECKLAIITPRLIRISPDFINGGYKQFINSRKRKADSALLASKRKRRWTPKKHTETKDASAPVGLCVEQETAEDGEGNFKCKKCDQRCTDMSDLREHIAANHRLKGRYLVCLECGENFVVAPSLQMHLKAFHGIEDPINYMNQNPSYAPGVDGDSEAEGKTTVANQCYVCMAVFENKAAVDKHLRVHGMAFLNRKRIEARNALKSPEKKANMEEDKQNVAKDSPKETVKQDKPAEIILEKLNVAL</sequence>
<dbReference type="InterPro" id="IPR050888">
    <property type="entry name" value="ZnF_C2H2-type_TF"/>
</dbReference>
<evidence type="ECO:0000256" key="7">
    <source>
        <dbReference type="PROSITE-ProRule" id="PRU00042"/>
    </source>
</evidence>
<keyword evidence="11" id="KW-1185">Reference proteome</keyword>
<evidence type="ECO:0000256" key="5">
    <source>
        <dbReference type="ARBA" id="ARBA00022833"/>
    </source>
</evidence>
<keyword evidence="3" id="KW-0677">Repeat</keyword>
<dbReference type="PANTHER" id="PTHR24406">
    <property type="entry name" value="TRANSCRIPTIONAL REPRESSOR CTCFL-RELATED"/>
    <property type="match status" value="1"/>
</dbReference>
<protein>
    <recommendedName>
        <fullName evidence="9">C2H2-type domain-containing protein</fullName>
    </recommendedName>
</protein>
<evidence type="ECO:0000256" key="3">
    <source>
        <dbReference type="ARBA" id="ARBA00022737"/>
    </source>
</evidence>
<evidence type="ECO:0000256" key="2">
    <source>
        <dbReference type="ARBA" id="ARBA00022723"/>
    </source>
</evidence>
<evidence type="ECO:0000256" key="1">
    <source>
        <dbReference type="ARBA" id="ARBA00004123"/>
    </source>
</evidence>
<feature type="region of interest" description="Disordered" evidence="8">
    <location>
        <begin position="1329"/>
        <end position="1352"/>
    </location>
</feature>
<feature type="region of interest" description="Disordered" evidence="8">
    <location>
        <begin position="482"/>
        <end position="501"/>
    </location>
</feature>
<organism evidence="10 11">
    <name type="scientific">Lasius platythorax</name>
    <dbReference type="NCBI Taxonomy" id="488582"/>
    <lineage>
        <taxon>Eukaryota</taxon>
        <taxon>Metazoa</taxon>
        <taxon>Ecdysozoa</taxon>
        <taxon>Arthropoda</taxon>
        <taxon>Hexapoda</taxon>
        <taxon>Insecta</taxon>
        <taxon>Pterygota</taxon>
        <taxon>Neoptera</taxon>
        <taxon>Endopterygota</taxon>
        <taxon>Hymenoptera</taxon>
        <taxon>Apocrita</taxon>
        <taxon>Aculeata</taxon>
        <taxon>Formicoidea</taxon>
        <taxon>Formicidae</taxon>
        <taxon>Formicinae</taxon>
        <taxon>Lasius</taxon>
        <taxon>Lasius</taxon>
    </lineage>
</organism>
<evidence type="ECO:0000256" key="8">
    <source>
        <dbReference type="SAM" id="MobiDB-lite"/>
    </source>
</evidence>